<gene>
    <name evidence="3" type="ORF">G4Y79_18100</name>
</gene>
<evidence type="ECO:0000256" key="2">
    <source>
        <dbReference type="SAM" id="Phobius"/>
    </source>
</evidence>
<feature type="transmembrane region" description="Helical" evidence="2">
    <location>
        <begin position="40"/>
        <end position="61"/>
    </location>
</feature>
<keyword evidence="2" id="KW-1133">Transmembrane helix</keyword>
<keyword evidence="2" id="KW-0472">Membrane</keyword>
<name>A0A7S8E751_9CHLR</name>
<dbReference type="Proteomes" id="UP000594468">
    <property type="component" value="Chromosome"/>
</dbReference>
<reference evidence="3 4" key="1">
    <citation type="submission" date="2020-02" db="EMBL/GenBank/DDBJ databases">
        <authorList>
            <person name="Zheng R.K."/>
            <person name="Sun C.M."/>
        </authorList>
    </citation>
    <scope>NUCLEOTIDE SEQUENCE [LARGE SCALE GENOMIC DNA]</scope>
    <source>
        <strain evidence="4">rifampicinis</strain>
    </source>
</reference>
<organism evidence="3 4">
    <name type="scientific">Phototrophicus methaneseepsis</name>
    <dbReference type="NCBI Taxonomy" id="2710758"/>
    <lineage>
        <taxon>Bacteria</taxon>
        <taxon>Bacillati</taxon>
        <taxon>Chloroflexota</taxon>
        <taxon>Candidatus Thermofontia</taxon>
        <taxon>Phototrophicales</taxon>
        <taxon>Phototrophicaceae</taxon>
        <taxon>Phototrophicus</taxon>
    </lineage>
</organism>
<dbReference type="AlphaFoldDB" id="A0A7S8E751"/>
<dbReference type="EMBL" id="CP062983">
    <property type="protein sequence ID" value="QPC81587.1"/>
    <property type="molecule type" value="Genomic_DNA"/>
</dbReference>
<accession>A0A7S8E751</accession>
<keyword evidence="2" id="KW-0812">Transmembrane</keyword>
<keyword evidence="4" id="KW-1185">Reference proteome</keyword>
<dbReference type="KEGG" id="pmet:G4Y79_18100"/>
<evidence type="ECO:0000256" key="1">
    <source>
        <dbReference type="SAM" id="Coils"/>
    </source>
</evidence>
<keyword evidence="1" id="KW-0175">Coiled coil</keyword>
<sequence>MNLTKDEFMVRLDWEIESDRESKSNYQEDAQEQRKRARQLLRMFVVAAVILALIGLAVYLVTQRVQQINEWEARLLSQTVQAEVAALRIGNQQAFMDLQRSASSDWLESQAALYEAYQSRKLTSDIQFTGNVLDVEIDGSRGRVQVEEIEQGTPYVNTWFYWHYDAEADDESSGGWYHVPADYTFWGEPQTLERDSFVVRYQSLDETFAQQLADKFAAWLQSACDVLICGELPLITVDIMPNNLAAMRWTDGDAWQLVVPSPYVTRARSDMPFDTNRQIEAATLLAERLVQHVSPNEAQYPRDVYEIRASVASWLVGQFVQVNTNAHLIASIAEQYGPQMVGRIVNEMPADANMDALAGILGVADLSKANLDWRDLLSWRLVTEDEIIARGDEAAWSALYDFSSEAVIADAYARYNANQPPENYVVTSTSPQTGPNGEPELLATVYIGENDVYREEKVLFRLVNNVWLRAS</sequence>
<protein>
    <submittedName>
        <fullName evidence="3">Uncharacterized protein</fullName>
    </submittedName>
</protein>
<dbReference type="RefSeq" id="WP_195169659.1">
    <property type="nucleotide sequence ID" value="NZ_CP062983.1"/>
</dbReference>
<evidence type="ECO:0000313" key="4">
    <source>
        <dbReference type="Proteomes" id="UP000594468"/>
    </source>
</evidence>
<evidence type="ECO:0000313" key="3">
    <source>
        <dbReference type="EMBL" id="QPC81587.1"/>
    </source>
</evidence>
<feature type="coiled-coil region" evidence="1">
    <location>
        <begin position="16"/>
        <end position="43"/>
    </location>
</feature>
<proteinExistence type="predicted"/>